<dbReference type="GO" id="GO:0045892">
    <property type="term" value="P:negative regulation of DNA-templated transcription"/>
    <property type="evidence" value="ECO:0007669"/>
    <property type="project" value="TreeGrafter"/>
</dbReference>
<evidence type="ECO:0000313" key="3">
    <source>
        <dbReference type="EMBL" id="CAD8856702.1"/>
    </source>
</evidence>
<protein>
    <recommendedName>
        <fullName evidence="2">SAM domain-containing protein</fullName>
    </recommendedName>
</protein>
<sequence>MAASLTARLTHSSSPSGHCRYPRGDGHTSPCLGHHMVSRLGELRCGVTTPQTPQRAVPSAQPVIRRTSAEMPARSSLGNSCNDGRINFSTLPSGMRGSPSPRTAARTHSRDSPSIAALASMSDVNGRERGASVSHNVWSSTPVLRSCDDTGFAHHSPKSASLRENVHSLPRQRSESTSKFKIGKVMSVNTSGSQLNSNNPVQGAAGRTAEEVQSRLGSCAPVATHLSPRTARPTLGHGHTGFRHPRPSDFSPLKQTSQENAENRAAEKPRLGSCGQQPLSPNRSMDFGNDRGDQGSAGSIRSTCAVSASTLTSSVGASPVPRSLSDSSSVVTCPYSYMDSVEALQDNQTCYVELTRSPWEWTVEEVQSFLGRIGLEEVKEVFRDHEVTGLVLLSMSEDDLKTSLGIWKFGTRRKLTLELHELRVWYRHASVNGGGGSPRDHAASTQRFEEKPTVVEIYSPTAEKVQSCSSRPRSRMHCPEARDAEILRDGGL</sequence>
<dbReference type="PANTHER" id="PTHR12247">
    <property type="entry name" value="POLYCOMB GROUP PROTEIN"/>
    <property type="match status" value="1"/>
</dbReference>
<reference evidence="3" key="1">
    <citation type="submission" date="2021-01" db="EMBL/GenBank/DDBJ databases">
        <authorList>
            <person name="Corre E."/>
            <person name="Pelletier E."/>
            <person name="Niang G."/>
            <person name="Scheremetjew M."/>
            <person name="Finn R."/>
            <person name="Kale V."/>
            <person name="Holt S."/>
            <person name="Cochrane G."/>
            <person name="Meng A."/>
            <person name="Brown T."/>
            <person name="Cohen L."/>
        </authorList>
    </citation>
    <scope>NUCLEOTIDE SEQUENCE</scope>
</reference>
<gene>
    <name evidence="3" type="ORF">NSCI0253_LOCUS31054</name>
</gene>
<evidence type="ECO:0000256" key="1">
    <source>
        <dbReference type="SAM" id="MobiDB-lite"/>
    </source>
</evidence>
<dbReference type="InterPro" id="IPR050548">
    <property type="entry name" value="PcG_chromatin_remod_factors"/>
</dbReference>
<dbReference type="PANTHER" id="PTHR12247:SF131">
    <property type="entry name" value="LD05287P"/>
    <property type="match status" value="1"/>
</dbReference>
<feature type="compositionally biased region" description="Polar residues" evidence="1">
    <location>
        <begin position="7"/>
        <end position="16"/>
    </location>
</feature>
<dbReference type="AlphaFoldDB" id="A0A7S1AKL0"/>
<dbReference type="PROSITE" id="PS50105">
    <property type="entry name" value="SAM_DOMAIN"/>
    <property type="match status" value="1"/>
</dbReference>
<proteinExistence type="predicted"/>
<feature type="region of interest" description="Disordered" evidence="1">
    <location>
        <begin position="69"/>
        <end position="113"/>
    </location>
</feature>
<dbReference type="SMART" id="SM00454">
    <property type="entry name" value="SAM"/>
    <property type="match status" value="1"/>
</dbReference>
<dbReference type="InterPro" id="IPR001660">
    <property type="entry name" value="SAM"/>
</dbReference>
<feature type="compositionally biased region" description="Polar residues" evidence="1">
    <location>
        <begin position="76"/>
        <end position="92"/>
    </location>
</feature>
<feature type="domain" description="SAM" evidence="2">
    <location>
        <begin position="361"/>
        <end position="425"/>
    </location>
</feature>
<dbReference type="GO" id="GO:0042393">
    <property type="term" value="F:histone binding"/>
    <property type="evidence" value="ECO:0007669"/>
    <property type="project" value="TreeGrafter"/>
</dbReference>
<dbReference type="GO" id="GO:0003682">
    <property type="term" value="F:chromatin binding"/>
    <property type="evidence" value="ECO:0007669"/>
    <property type="project" value="TreeGrafter"/>
</dbReference>
<dbReference type="Pfam" id="PF07647">
    <property type="entry name" value="SAM_2"/>
    <property type="match status" value="1"/>
</dbReference>
<feature type="region of interest" description="Disordered" evidence="1">
    <location>
        <begin position="1"/>
        <end position="24"/>
    </location>
</feature>
<dbReference type="Gene3D" id="1.10.150.50">
    <property type="entry name" value="Transcription Factor, Ets-1"/>
    <property type="match status" value="1"/>
</dbReference>
<accession>A0A7S1AKL0</accession>
<dbReference type="GO" id="GO:0005634">
    <property type="term" value="C:nucleus"/>
    <property type="evidence" value="ECO:0007669"/>
    <property type="project" value="TreeGrafter"/>
</dbReference>
<feature type="compositionally biased region" description="Polar residues" evidence="1">
    <location>
        <begin position="274"/>
        <end position="283"/>
    </location>
</feature>
<feature type="compositionally biased region" description="Polar residues" evidence="1">
    <location>
        <begin position="189"/>
        <end position="201"/>
    </location>
</feature>
<feature type="compositionally biased region" description="Basic and acidic residues" evidence="1">
    <location>
        <begin position="261"/>
        <end position="270"/>
    </location>
</feature>
<organism evidence="3">
    <name type="scientific">Noctiluca scintillans</name>
    <name type="common">Sea sparkle</name>
    <name type="synonym">Red tide dinoflagellate</name>
    <dbReference type="NCBI Taxonomy" id="2966"/>
    <lineage>
        <taxon>Eukaryota</taxon>
        <taxon>Sar</taxon>
        <taxon>Alveolata</taxon>
        <taxon>Dinophyceae</taxon>
        <taxon>Noctilucales</taxon>
        <taxon>Noctilucaceae</taxon>
        <taxon>Noctiluca</taxon>
    </lineage>
</organism>
<feature type="region of interest" description="Disordered" evidence="1">
    <location>
        <begin position="189"/>
        <end position="300"/>
    </location>
</feature>
<name>A0A7S1AKL0_NOCSC</name>
<dbReference type="InterPro" id="IPR013761">
    <property type="entry name" value="SAM/pointed_sf"/>
</dbReference>
<dbReference type="SUPFAM" id="SSF47769">
    <property type="entry name" value="SAM/Pointed domain"/>
    <property type="match status" value="1"/>
</dbReference>
<dbReference type="EMBL" id="HBFQ01043805">
    <property type="protein sequence ID" value="CAD8856702.1"/>
    <property type="molecule type" value="Transcribed_RNA"/>
</dbReference>
<evidence type="ECO:0000259" key="2">
    <source>
        <dbReference type="PROSITE" id="PS50105"/>
    </source>
</evidence>
<feature type="region of interest" description="Disordered" evidence="1">
    <location>
        <begin position="155"/>
        <end position="176"/>
    </location>
</feature>